<comment type="caution">
    <text evidence="2">The sequence shown here is derived from an EMBL/GenBank/DDBJ whole genome shotgun (WGS) entry which is preliminary data.</text>
</comment>
<dbReference type="EMBL" id="JACEIK010003543">
    <property type="protein sequence ID" value="MCD9642134.1"/>
    <property type="molecule type" value="Genomic_DNA"/>
</dbReference>
<evidence type="ECO:0000313" key="3">
    <source>
        <dbReference type="Proteomes" id="UP000823775"/>
    </source>
</evidence>
<accession>A0ABS8V5L4</accession>
<feature type="region of interest" description="Disordered" evidence="1">
    <location>
        <begin position="36"/>
        <end position="55"/>
    </location>
</feature>
<evidence type="ECO:0000313" key="2">
    <source>
        <dbReference type="EMBL" id="MCD9642134.1"/>
    </source>
</evidence>
<proteinExistence type="predicted"/>
<reference evidence="2 3" key="1">
    <citation type="journal article" date="2021" name="BMC Genomics">
        <title>Datura genome reveals duplications of psychoactive alkaloid biosynthetic genes and high mutation rate following tissue culture.</title>
        <authorList>
            <person name="Rajewski A."/>
            <person name="Carter-House D."/>
            <person name="Stajich J."/>
            <person name="Litt A."/>
        </authorList>
    </citation>
    <scope>NUCLEOTIDE SEQUENCE [LARGE SCALE GENOMIC DNA]</scope>
    <source>
        <strain evidence="2">AR-01</strain>
    </source>
</reference>
<organism evidence="2 3">
    <name type="scientific">Datura stramonium</name>
    <name type="common">Jimsonweed</name>
    <name type="synonym">Common thornapple</name>
    <dbReference type="NCBI Taxonomy" id="4076"/>
    <lineage>
        <taxon>Eukaryota</taxon>
        <taxon>Viridiplantae</taxon>
        <taxon>Streptophyta</taxon>
        <taxon>Embryophyta</taxon>
        <taxon>Tracheophyta</taxon>
        <taxon>Spermatophyta</taxon>
        <taxon>Magnoliopsida</taxon>
        <taxon>eudicotyledons</taxon>
        <taxon>Gunneridae</taxon>
        <taxon>Pentapetalae</taxon>
        <taxon>asterids</taxon>
        <taxon>lamiids</taxon>
        <taxon>Solanales</taxon>
        <taxon>Solanaceae</taxon>
        <taxon>Solanoideae</taxon>
        <taxon>Datureae</taxon>
        <taxon>Datura</taxon>
    </lineage>
</organism>
<evidence type="ECO:0000256" key="1">
    <source>
        <dbReference type="SAM" id="MobiDB-lite"/>
    </source>
</evidence>
<protein>
    <submittedName>
        <fullName evidence="2">Uncharacterized protein</fullName>
    </submittedName>
</protein>
<sequence length="109" mass="12536">MGTFVCSWWPDFGSASFVVLDMEEEWQRSYQKLASGGRHGAVNNAVSREEGKRRNGDGEWCVGSAVAAGDEGWCDVQVERRNEWREAAVKLVKSELFFRAFWVWEVWLD</sequence>
<gene>
    <name evidence="2" type="ORF">HAX54_028801</name>
</gene>
<name>A0ABS8V5L4_DATST</name>
<dbReference type="Proteomes" id="UP000823775">
    <property type="component" value="Unassembled WGS sequence"/>
</dbReference>
<keyword evidence="3" id="KW-1185">Reference proteome</keyword>